<dbReference type="InterPro" id="IPR043707">
    <property type="entry name" value="DUF5647"/>
</dbReference>
<organism evidence="1 2">
    <name type="scientific">Candidatus Sungbacteria bacterium RIFCSPLOWO2_12_FULL_41_11</name>
    <dbReference type="NCBI Taxonomy" id="1802286"/>
    <lineage>
        <taxon>Bacteria</taxon>
        <taxon>Candidatus Sungiibacteriota</taxon>
    </lineage>
</organism>
<dbReference type="Pfam" id="PF18882">
    <property type="entry name" value="DUF5647"/>
    <property type="match status" value="1"/>
</dbReference>
<dbReference type="Proteomes" id="UP000177171">
    <property type="component" value="Unassembled WGS sequence"/>
</dbReference>
<evidence type="ECO:0000313" key="1">
    <source>
        <dbReference type="EMBL" id="OHA13846.1"/>
    </source>
</evidence>
<accession>A0A1G2LQG1</accession>
<dbReference type="AlphaFoldDB" id="A0A1G2LQG1"/>
<comment type="caution">
    <text evidence="1">The sequence shown here is derived from an EMBL/GenBank/DDBJ whole genome shotgun (WGS) entry which is preliminary data.</text>
</comment>
<evidence type="ECO:0000313" key="2">
    <source>
        <dbReference type="Proteomes" id="UP000177171"/>
    </source>
</evidence>
<proteinExistence type="predicted"/>
<sequence>MSTKEIEKNFSLSADFGQYIINHPETLKNIPRNAQIVMGDEKDRPLTEKNVLMVKKAKGRFYQAVRQAKNGWKVRQIG</sequence>
<reference evidence="1 2" key="1">
    <citation type="journal article" date="2016" name="Nat. Commun.">
        <title>Thousands of microbial genomes shed light on interconnected biogeochemical processes in an aquifer system.</title>
        <authorList>
            <person name="Anantharaman K."/>
            <person name="Brown C.T."/>
            <person name="Hug L.A."/>
            <person name="Sharon I."/>
            <person name="Castelle C.J."/>
            <person name="Probst A.J."/>
            <person name="Thomas B.C."/>
            <person name="Singh A."/>
            <person name="Wilkins M.J."/>
            <person name="Karaoz U."/>
            <person name="Brodie E.L."/>
            <person name="Williams K.H."/>
            <person name="Hubbard S.S."/>
            <person name="Banfield J.F."/>
        </authorList>
    </citation>
    <scope>NUCLEOTIDE SEQUENCE [LARGE SCALE GENOMIC DNA]</scope>
</reference>
<protein>
    <submittedName>
        <fullName evidence="1">Uncharacterized protein</fullName>
    </submittedName>
</protein>
<name>A0A1G2LQG1_9BACT</name>
<dbReference type="EMBL" id="MHQY01000016">
    <property type="protein sequence ID" value="OHA13846.1"/>
    <property type="molecule type" value="Genomic_DNA"/>
</dbReference>
<gene>
    <name evidence="1" type="ORF">A3G49_04545</name>
</gene>